<dbReference type="EMBL" id="GU474880">
    <property type="protein sequence ID" value="ADI18066.1"/>
    <property type="molecule type" value="Genomic_DNA"/>
</dbReference>
<reference evidence="1" key="1">
    <citation type="journal article" date="2011" name="Environ. Microbiol.">
        <title>Time-series analyses of Monterey Bay coastal microbial picoplankton using a 'genome proxy' microarray.</title>
        <authorList>
            <person name="Rich V.I."/>
            <person name="Pham V.D."/>
            <person name="Eppley J."/>
            <person name="Shi Y."/>
            <person name="DeLong E.F."/>
        </authorList>
    </citation>
    <scope>NUCLEOTIDE SEQUENCE</scope>
</reference>
<dbReference type="AlphaFoldDB" id="E0XUH5"/>
<accession>E0XUH5</accession>
<proteinExistence type="predicted"/>
<organism evidence="1">
    <name type="scientific">uncultured actinobacterium HF0200_20K23</name>
    <dbReference type="NCBI Taxonomy" id="711001"/>
    <lineage>
        <taxon>Bacteria</taxon>
        <taxon>Bacillati</taxon>
        <taxon>Actinomycetota</taxon>
        <taxon>Actinomycetes</taxon>
        <taxon>environmental samples</taxon>
    </lineage>
</organism>
<sequence length="74" mass="8728">MNDQRQNANLVHKHDIFRETCREGWVRHGVSTKFDYYDFPSPPLDIGKYLDEHLRVFHVVCDGLGVYFGFGARR</sequence>
<name>E0XUH5_9ACTN</name>
<evidence type="ECO:0000313" key="1">
    <source>
        <dbReference type="EMBL" id="ADI18066.1"/>
    </source>
</evidence>
<protein>
    <submittedName>
        <fullName evidence="1">Uncharacterized protein</fullName>
    </submittedName>
</protein>